<gene>
    <name evidence="1" type="ORF">GLYMA_15G184700</name>
</gene>
<dbReference type="Proteomes" id="UP000008827">
    <property type="component" value="Chromosome 15"/>
</dbReference>
<dbReference type="Gramene" id="KRH12641">
    <property type="protein sequence ID" value="KRH12641"/>
    <property type="gene ID" value="GLYMA_15G184700"/>
</dbReference>
<proteinExistence type="predicted"/>
<dbReference type="AlphaFoldDB" id="A0A0R0G9B0"/>
<dbReference type="InParanoid" id="A0A0R0G9B0"/>
<reference evidence="2" key="2">
    <citation type="submission" date="2018-02" db="UniProtKB">
        <authorList>
            <consortium name="EnsemblPlants"/>
        </authorList>
    </citation>
    <scope>IDENTIFICATION</scope>
    <source>
        <strain evidence="2">Williams 82</strain>
    </source>
</reference>
<evidence type="ECO:0000313" key="3">
    <source>
        <dbReference type="Proteomes" id="UP000008827"/>
    </source>
</evidence>
<dbReference type="EMBL" id="CM000848">
    <property type="protein sequence ID" value="KRH12642.1"/>
    <property type="molecule type" value="Genomic_DNA"/>
</dbReference>
<name>A0A0R0G9B0_SOYBN</name>
<sequence length="51" mass="5986">MKLENADLVTMSRKPLKTTFNLELQFDSLAMFVAFSNLKLQTLYLNPEWFS</sequence>
<dbReference type="Gramene" id="KRH12642">
    <property type="protein sequence ID" value="KRH12642"/>
    <property type="gene ID" value="GLYMA_15G184700"/>
</dbReference>
<reference evidence="1" key="3">
    <citation type="submission" date="2018-07" db="EMBL/GenBank/DDBJ databases">
        <title>WGS assembly of Glycine max.</title>
        <authorList>
            <person name="Schmutz J."/>
            <person name="Cannon S."/>
            <person name="Schlueter J."/>
            <person name="Ma J."/>
            <person name="Mitros T."/>
            <person name="Nelson W."/>
            <person name="Hyten D."/>
            <person name="Song Q."/>
            <person name="Thelen J."/>
            <person name="Cheng J."/>
            <person name="Xu D."/>
            <person name="Hellsten U."/>
            <person name="May G."/>
            <person name="Yu Y."/>
            <person name="Sakurai T."/>
            <person name="Umezawa T."/>
            <person name="Bhattacharyya M."/>
            <person name="Sandhu D."/>
            <person name="Valliyodan B."/>
            <person name="Lindquist E."/>
            <person name="Peto M."/>
            <person name="Grant D."/>
            <person name="Shu S."/>
            <person name="Goodstein D."/>
            <person name="Barry K."/>
            <person name="Futrell-Griggs M."/>
            <person name="Abernathy B."/>
            <person name="Du J."/>
            <person name="Tian Z."/>
            <person name="Zhu L."/>
            <person name="Gill N."/>
            <person name="Joshi T."/>
            <person name="Libault M."/>
            <person name="Sethuraman A."/>
            <person name="Zhang X."/>
            <person name="Shinozaki K."/>
            <person name="Nguyen H."/>
            <person name="Wing R."/>
            <person name="Cregan P."/>
            <person name="Specht J."/>
            <person name="Grimwood J."/>
            <person name="Rokhsar D."/>
            <person name="Stacey G."/>
            <person name="Shoemaker R."/>
            <person name="Jackson S."/>
        </authorList>
    </citation>
    <scope>NUCLEOTIDE SEQUENCE</scope>
    <source>
        <tissue evidence="1">Callus</tissue>
    </source>
</reference>
<organism evidence="1">
    <name type="scientific">Glycine max</name>
    <name type="common">Soybean</name>
    <name type="synonym">Glycine hispida</name>
    <dbReference type="NCBI Taxonomy" id="3847"/>
    <lineage>
        <taxon>Eukaryota</taxon>
        <taxon>Viridiplantae</taxon>
        <taxon>Streptophyta</taxon>
        <taxon>Embryophyta</taxon>
        <taxon>Tracheophyta</taxon>
        <taxon>Spermatophyta</taxon>
        <taxon>Magnoliopsida</taxon>
        <taxon>eudicotyledons</taxon>
        <taxon>Gunneridae</taxon>
        <taxon>Pentapetalae</taxon>
        <taxon>rosids</taxon>
        <taxon>fabids</taxon>
        <taxon>Fabales</taxon>
        <taxon>Fabaceae</taxon>
        <taxon>Papilionoideae</taxon>
        <taxon>50 kb inversion clade</taxon>
        <taxon>NPAAA clade</taxon>
        <taxon>indigoferoid/millettioid clade</taxon>
        <taxon>Phaseoleae</taxon>
        <taxon>Glycine</taxon>
        <taxon>Glycine subgen. Soja</taxon>
    </lineage>
</organism>
<dbReference type="EMBL" id="CM000848">
    <property type="protein sequence ID" value="KRH12641.1"/>
    <property type="molecule type" value="Genomic_DNA"/>
</dbReference>
<reference evidence="1 2" key="1">
    <citation type="journal article" date="2010" name="Nature">
        <title>Genome sequence of the palaeopolyploid soybean.</title>
        <authorList>
            <person name="Schmutz J."/>
            <person name="Cannon S.B."/>
            <person name="Schlueter J."/>
            <person name="Ma J."/>
            <person name="Mitros T."/>
            <person name="Nelson W."/>
            <person name="Hyten D.L."/>
            <person name="Song Q."/>
            <person name="Thelen J.J."/>
            <person name="Cheng J."/>
            <person name="Xu D."/>
            <person name="Hellsten U."/>
            <person name="May G.D."/>
            <person name="Yu Y."/>
            <person name="Sakurai T."/>
            <person name="Umezawa T."/>
            <person name="Bhattacharyya M.K."/>
            <person name="Sandhu D."/>
            <person name="Valliyodan B."/>
            <person name="Lindquist E."/>
            <person name="Peto M."/>
            <person name="Grant D."/>
            <person name="Shu S."/>
            <person name="Goodstein D."/>
            <person name="Barry K."/>
            <person name="Futrell-Griggs M."/>
            <person name="Abernathy B."/>
            <person name="Du J."/>
            <person name="Tian Z."/>
            <person name="Zhu L."/>
            <person name="Gill N."/>
            <person name="Joshi T."/>
            <person name="Libault M."/>
            <person name="Sethuraman A."/>
            <person name="Zhang X.-C."/>
            <person name="Shinozaki K."/>
            <person name="Nguyen H.T."/>
            <person name="Wing R.A."/>
            <person name="Cregan P."/>
            <person name="Specht J."/>
            <person name="Grimwood J."/>
            <person name="Rokhsar D."/>
            <person name="Stacey G."/>
            <person name="Shoemaker R.C."/>
            <person name="Jackson S.A."/>
        </authorList>
    </citation>
    <scope>NUCLEOTIDE SEQUENCE</scope>
    <source>
        <strain evidence="2">cv. Williams 82</strain>
        <tissue evidence="1">Callus</tissue>
    </source>
</reference>
<keyword evidence="3" id="KW-1185">Reference proteome</keyword>
<accession>A0A0R0G9B0</accession>
<evidence type="ECO:0000313" key="1">
    <source>
        <dbReference type="EMBL" id="KRH12642.1"/>
    </source>
</evidence>
<dbReference type="EnsemblPlants" id="KRH12642">
    <property type="protein sequence ID" value="KRH12642"/>
    <property type="gene ID" value="GLYMA_15G184700"/>
</dbReference>
<protein>
    <submittedName>
        <fullName evidence="1 2">Uncharacterized protein</fullName>
    </submittedName>
</protein>
<evidence type="ECO:0000313" key="2">
    <source>
        <dbReference type="EnsemblPlants" id="KRH12641"/>
    </source>
</evidence>
<dbReference type="EnsemblPlants" id="KRH12641">
    <property type="protein sequence ID" value="KRH12641"/>
    <property type="gene ID" value="GLYMA_15G184700"/>
</dbReference>